<dbReference type="GO" id="GO:0005737">
    <property type="term" value="C:cytoplasm"/>
    <property type="evidence" value="ECO:0007669"/>
    <property type="project" value="TreeGrafter"/>
</dbReference>
<dbReference type="GO" id="GO:0005524">
    <property type="term" value="F:ATP binding"/>
    <property type="evidence" value="ECO:0007669"/>
    <property type="project" value="UniProtKB-KW"/>
</dbReference>
<feature type="domain" description="Helicase ATP-binding" evidence="19">
    <location>
        <begin position="683"/>
        <end position="851"/>
    </location>
</feature>
<dbReference type="InterPro" id="IPR004589">
    <property type="entry name" value="DNA_helicase_ATP-dep_RecQ"/>
</dbReference>
<evidence type="ECO:0000256" key="5">
    <source>
        <dbReference type="ARBA" id="ARBA00022801"/>
    </source>
</evidence>
<dbReference type="SMART" id="SM00341">
    <property type="entry name" value="HRDC"/>
    <property type="match status" value="1"/>
</dbReference>
<keyword evidence="6" id="KW-0347">Helicase</keyword>
<dbReference type="SMART" id="SM00490">
    <property type="entry name" value="HELICc"/>
    <property type="match status" value="1"/>
</dbReference>
<name>A0A4Q7YEC8_9BACT</name>
<evidence type="ECO:0000256" key="7">
    <source>
        <dbReference type="ARBA" id="ARBA00022840"/>
    </source>
</evidence>
<keyword evidence="7" id="KW-0067">ATP-binding</keyword>
<dbReference type="Proteomes" id="UP000292958">
    <property type="component" value="Unassembled WGS sequence"/>
</dbReference>
<dbReference type="CDD" id="cd03362">
    <property type="entry name" value="TOPRIM_TopoIA_TopoIII"/>
    <property type="match status" value="1"/>
</dbReference>
<evidence type="ECO:0000259" key="17">
    <source>
        <dbReference type="PROSITE" id="PS50880"/>
    </source>
</evidence>
<dbReference type="RefSeq" id="WP_130424173.1">
    <property type="nucleotide sequence ID" value="NZ_SHKW01000002.1"/>
</dbReference>
<reference evidence="22 23" key="1">
    <citation type="submission" date="2019-02" db="EMBL/GenBank/DDBJ databases">
        <title>Genomic Encyclopedia of Archaeal and Bacterial Type Strains, Phase II (KMG-II): from individual species to whole genera.</title>
        <authorList>
            <person name="Goeker M."/>
        </authorList>
    </citation>
    <scope>NUCLEOTIDE SEQUENCE [LARGE SCALE GENOMIC DNA]</scope>
    <source>
        <strain evidence="22 23">DSM 18101</strain>
    </source>
</reference>
<dbReference type="EC" id="5.6.2.4" evidence="13"/>
<dbReference type="Pfam" id="PF16124">
    <property type="entry name" value="RecQ_Zn_bind"/>
    <property type="match status" value="1"/>
</dbReference>
<dbReference type="Pfam" id="PF00271">
    <property type="entry name" value="Helicase_C"/>
    <property type="match status" value="1"/>
</dbReference>
<feature type="compositionally biased region" description="Polar residues" evidence="16">
    <location>
        <begin position="1209"/>
        <end position="1220"/>
    </location>
</feature>
<feature type="region of interest" description="Disordered" evidence="16">
    <location>
        <begin position="234"/>
        <end position="263"/>
    </location>
</feature>
<dbReference type="InterPro" id="IPR001650">
    <property type="entry name" value="Helicase_C-like"/>
</dbReference>
<dbReference type="GO" id="GO:0006281">
    <property type="term" value="P:DNA repair"/>
    <property type="evidence" value="ECO:0007669"/>
    <property type="project" value="TreeGrafter"/>
</dbReference>
<dbReference type="SUPFAM" id="SSF52540">
    <property type="entry name" value="P-loop containing nucleoside triphosphate hydrolases"/>
    <property type="match status" value="1"/>
</dbReference>
<protein>
    <recommendedName>
        <fullName evidence="14">ATP-dependent DNA helicase RecQ</fullName>
        <ecNumber evidence="13">5.6.2.4</ecNumber>
    </recommendedName>
    <alternativeName>
        <fullName evidence="15">DNA 3'-5' helicase RecQ</fullName>
    </alternativeName>
</protein>
<dbReference type="Pfam" id="PF00270">
    <property type="entry name" value="DEAD"/>
    <property type="match status" value="1"/>
</dbReference>
<keyword evidence="10" id="KW-0238">DNA-binding</keyword>
<dbReference type="GO" id="GO:0043590">
    <property type="term" value="C:bacterial nucleoid"/>
    <property type="evidence" value="ECO:0007669"/>
    <property type="project" value="TreeGrafter"/>
</dbReference>
<dbReference type="Pfam" id="PF00570">
    <property type="entry name" value="HRDC"/>
    <property type="match status" value="1"/>
</dbReference>
<evidence type="ECO:0000259" key="20">
    <source>
        <dbReference type="PROSITE" id="PS51194"/>
    </source>
</evidence>
<dbReference type="CDD" id="cd00186">
    <property type="entry name" value="TOP1Ac"/>
    <property type="match status" value="1"/>
</dbReference>
<feature type="domain" description="Topo IA-type catalytic" evidence="21">
    <location>
        <begin position="158"/>
        <end position="623"/>
    </location>
</feature>
<keyword evidence="8" id="KW-0460">Magnesium</keyword>
<dbReference type="Gene3D" id="3.40.50.140">
    <property type="match status" value="1"/>
</dbReference>
<feature type="domain" description="HRDC" evidence="18">
    <location>
        <begin position="1268"/>
        <end position="1342"/>
    </location>
</feature>
<feature type="domain" description="Toprim" evidence="17">
    <location>
        <begin position="8"/>
        <end position="141"/>
    </location>
</feature>
<evidence type="ECO:0000256" key="14">
    <source>
        <dbReference type="ARBA" id="ARBA00044535"/>
    </source>
</evidence>
<dbReference type="SMART" id="SM00436">
    <property type="entry name" value="TOP1Bc"/>
    <property type="match status" value="1"/>
</dbReference>
<dbReference type="PROSITE" id="PS51194">
    <property type="entry name" value="HELICASE_CTER"/>
    <property type="match status" value="1"/>
</dbReference>
<dbReference type="NCBIfam" id="TIGR01056">
    <property type="entry name" value="topB"/>
    <property type="match status" value="1"/>
</dbReference>
<dbReference type="InterPro" id="IPR011545">
    <property type="entry name" value="DEAD/DEAH_box_helicase_dom"/>
</dbReference>
<evidence type="ECO:0000256" key="10">
    <source>
        <dbReference type="ARBA" id="ARBA00023125"/>
    </source>
</evidence>
<dbReference type="InterPro" id="IPR003601">
    <property type="entry name" value="Topo_IA_2"/>
</dbReference>
<evidence type="ECO:0000256" key="8">
    <source>
        <dbReference type="ARBA" id="ARBA00022842"/>
    </source>
</evidence>
<keyword evidence="3" id="KW-0479">Metal-binding</keyword>
<dbReference type="InterPro" id="IPR044876">
    <property type="entry name" value="HRDC_dom_sf"/>
</dbReference>
<evidence type="ECO:0000256" key="11">
    <source>
        <dbReference type="ARBA" id="ARBA00023235"/>
    </source>
</evidence>
<dbReference type="InterPro" id="IPR013497">
    <property type="entry name" value="Topo_IA_cen"/>
</dbReference>
<evidence type="ECO:0000256" key="15">
    <source>
        <dbReference type="ARBA" id="ARBA00044550"/>
    </source>
</evidence>
<evidence type="ECO:0000259" key="19">
    <source>
        <dbReference type="PROSITE" id="PS51192"/>
    </source>
</evidence>
<dbReference type="SMART" id="SM00487">
    <property type="entry name" value="DEXDc"/>
    <property type="match status" value="1"/>
</dbReference>
<dbReference type="SUPFAM" id="SSF56712">
    <property type="entry name" value="Prokaryotic type I DNA topoisomerase"/>
    <property type="match status" value="1"/>
</dbReference>
<dbReference type="GO" id="GO:0006265">
    <property type="term" value="P:DNA topological change"/>
    <property type="evidence" value="ECO:0007669"/>
    <property type="project" value="InterPro"/>
</dbReference>
<evidence type="ECO:0000313" key="23">
    <source>
        <dbReference type="Proteomes" id="UP000292958"/>
    </source>
</evidence>
<comment type="cofactor">
    <cofactor evidence="1">
        <name>Mg(2+)</name>
        <dbReference type="ChEBI" id="CHEBI:18420"/>
    </cofactor>
</comment>
<dbReference type="SMART" id="SM00437">
    <property type="entry name" value="TOP1Ac"/>
    <property type="match status" value="1"/>
</dbReference>
<dbReference type="PROSITE" id="PS00396">
    <property type="entry name" value="TOPO_IA_1"/>
    <property type="match status" value="1"/>
</dbReference>
<dbReference type="InterPro" id="IPR013825">
    <property type="entry name" value="Topo_IA_cen_sub2"/>
</dbReference>
<dbReference type="InterPro" id="IPR013826">
    <property type="entry name" value="Topo_IA_cen_sub3"/>
</dbReference>
<dbReference type="PRINTS" id="PR00417">
    <property type="entry name" value="PRTPISMRASEI"/>
</dbReference>
<dbReference type="InterPro" id="IPR034144">
    <property type="entry name" value="TOPRIM_TopoIII"/>
</dbReference>
<dbReference type="Gene3D" id="2.70.20.10">
    <property type="entry name" value="Topoisomerase I, domain 3"/>
    <property type="match status" value="1"/>
</dbReference>
<evidence type="ECO:0000256" key="13">
    <source>
        <dbReference type="ARBA" id="ARBA00034808"/>
    </source>
</evidence>
<dbReference type="InterPro" id="IPR002121">
    <property type="entry name" value="HRDC_dom"/>
</dbReference>
<dbReference type="GO" id="GO:0030894">
    <property type="term" value="C:replisome"/>
    <property type="evidence" value="ECO:0007669"/>
    <property type="project" value="TreeGrafter"/>
</dbReference>
<evidence type="ECO:0000256" key="2">
    <source>
        <dbReference type="ARBA" id="ARBA00005446"/>
    </source>
</evidence>
<dbReference type="PROSITE" id="PS51192">
    <property type="entry name" value="HELICASE_ATP_BIND_1"/>
    <property type="match status" value="1"/>
</dbReference>
<dbReference type="PANTHER" id="PTHR13710">
    <property type="entry name" value="DNA HELICASE RECQ FAMILY MEMBER"/>
    <property type="match status" value="1"/>
</dbReference>
<dbReference type="GO" id="GO:0003677">
    <property type="term" value="F:DNA binding"/>
    <property type="evidence" value="ECO:0007669"/>
    <property type="project" value="UniProtKB-KW"/>
</dbReference>
<feature type="domain" description="Helicase C-terminal" evidence="20">
    <location>
        <begin position="876"/>
        <end position="1034"/>
    </location>
</feature>
<dbReference type="InterPro" id="IPR023405">
    <property type="entry name" value="Topo_IA_core_domain"/>
</dbReference>
<dbReference type="InterPro" id="IPR005738">
    <property type="entry name" value="TopoIII"/>
</dbReference>
<evidence type="ECO:0000256" key="12">
    <source>
        <dbReference type="ARBA" id="ARBA00034617"/>
    </source>
</evidence>
<evidence type="ECO:0000256" key="3">
    <source>
        <dbReference type="ARBA" id="ARBA00022723"/>
    </source>
</evidence>
<sequence>MKASESSTVAVLTEKPSVARDIARVLGADKRGEGYLQGNGYVVTWAIGHLVSLAQPHEINLQWRQWRMDLLPILPEQWPLVVYERTKDQFEVVRKILTSARVSRIVCATDAGREGELIFRYIYDAAESKKPVSRLWISSLTPDAIRKGFDNLRPGSQYDRLADAASGRSRADWLVGMNLSRAYSLFYSEELSVGRVQTPTLAMLVDRELTLRNFVSEDYIEVVATFQGRENQDKETYQGTWFRPQTGSKKGNNAQANNSRLPADGQDAKSIILRARAGEAVIESLSSETQRMQPPLLYDLTELQRHANRLFGFSAQETLDIAQALYERNKLISYPRTDSRHLSVDVAATAPGIVAAVSASYQKQLAAGTGERPLGKRFVDDSKVSDHHAIIPNAVSPEKANLTEKERKIYGLICSRFLMMWHDDHIQSVTTVITAITHEEFVDRYRTTGTVVQQLGWKVLDVGSEGRKREAKGRDEEKTPEQILPVNLAIGQPQDIANIEAKKKKTKPPKRFTEGTLLTAMQTAGQSLDEKELSEVMKETGLGTPATRAATIEVLLKRGYIVRSGKVLEATEKGIHLIEVVHPEVKSPAMTGQWEAFLKKIQLGESQLEPFLDGICQYVRSVVSKVRQTSPVQLAPPRPASTKTSDPSGLPSPKKFLNSTSLPELLQNAFGFAQFRPNQEAVCRAVTAGKDALLVMPTGSGKSLCYQLPGLARGGTTLVISPLIALMDDQVQKLKEKGLAVECIHSGRDRETSRRICSDYLGGKLQFLFIAPERLRVAGFPEMLAKRKPSLIAIDEAHCISQWGHDFRPDYRMLGQYLPGLRPAPMLALTATATPLVQNDIATQLGLTEPAHFIHGFRRENIGIELVEALPSQRSQLAREILLEGKHRPAIVYTPTRKQADALAEEWASEFAVAVYHAGLDAERRRQVQEEFMAGKLDVMVATTAFGMGIDKTNIRTVIHTALPGSLEGYYQEIGRAGRDGKASRAILMHSYGDRHTHDFFFSRDYPAVPLLDRVFASLRTEPQPKEALRKSLAMEGELFDKIIEKLWIHKGAVLDFAENVSQGEGLWRASYILQGEQKRAQIDQMIRFAESNQCRMTSLVRHFGDTSDSARACGVCDFCAPAKCVAQRFRTATEEERTTLHRVLRALQTVSNKSTGKLHAELCPGGEMSRDNFEEVLGAMARAELIKFADAVFEKQGKQIPYRTVSLTPAGRSTDQTTPVLFVMKDAGRPVSKRKRQKKSSKSNASPNTTGRTQSRPPRTRTTASEPEKETRIEQALRAWRLSEAERRNIPAFRIFGDRALKGIATNCPHNDAELLAVPGIGMSIVQKYGAHIYRLIAGSR</sequence>
<keyword evidence="4" id="KW-0547">Nucleotide-binding</keyword>
<dbReference type="GO" id="GO:0043138">
    <property type="term" value="F:3'-5' DNA helicase activity"/>
    <property type="evidence" value="ECO:0007669"/>
    <property type="project" value="UniProtKB-EC"/>
</dbReference>
<dbReference type="PROSITE" id="PS50967">
    <property type="entry name" value="HRDC"/>
    <property type="match status" value="1"/>
</dbReference>
<evidence type="ECO:0000256" key="16">
    <source>
        <dbReference type="SAM" id="MobiDB-lite"/>
    </source>
</evidence>
<dbReference type="InterPro" id="IPR023406">
    <property type="entry name" value="Topo_IA_AS"/>
</dbReference>
<keyword evidence="9" id="KW-0799">Topoisomerase</keyword>
<dbReference type="GO" id="GO:0009378">
    <property type="term" value="F:four-way junction helicase activity"/>
    <property type="evidence" value="ECO:0007669"/>
    <property type="project" value="TreeGrafter"/>
</dbReference>
<dbReference type="CDD" id="cd17920">
    <property type="entry name" value="DEXHc_RecQ"/>
    <property type="match status" value="1"/>
</dbReference>
<feature type="region of interest" description="Disordered" evidence="16">
    <location>
        <begin position="1209"/>
        <end position="1273"/>
    </location>
</feature>
<dbReference type="SUPFAM" id="SSF47819">
    <property type="entry name" value="HRDC-like"/>
    <property type="match status" value="1"/>
</dbReference>
<dbReference type="InterPro" id="IPR032284">
    <property type="entry name" value="RecQ_Zn-bd"/>
</dbReference>
<accession>A0A4Q7YEC8</accession>
<keyword evidence="5" id="KW-0378">Hydrolase</keyword>
<dbReference type="Gene3D" id="1.10.290.10">
    <property type="entry name" value="Topoisomerase I, domain 4"/>
    <property type="match status" value="1"/>
</dbReference>
<dbReference type="EMBL" id="SHKW01000002">
    <property type="protein sequence ID" value="RZU35722.1"/>
    <property type="molecule type" value="Genomic_DNA"/>
</dbReference>
<comment type="caution">
    <text evidence="22">The sequence shown here is derived from an EMBL/GenBank/DDBJ whole genome shotgun (WGS) entry which is preliminary data.</text>
</comment>
<dbReference type="InterPro" id="IPR003602">
    <property type="entry name" value="Topo_IA_DNA-bd_dom"/>
</dbReference>
<dbReference type="PANTHER" id="PTHR13710:SF105">
    <property type="entry name" value="ATP-DEPENDENT DNA HELICASE Q1"/>
    <property type="match status" value="1"/>
</dbReference>
<gene>
    <name evidence="22" type="ORF">BDD14_5816</name>
</gene>
<evidence type="ECO:0000256" key="1">
    <source>
        <dbReference type="ARBA" id="ARBA00001946"/>
    </source>
</evidence>
<dbReference type="GO" id="GO:0006310">
    <property type="term" value="P:DNA recombination"/>
    <property type="evidence" value="ECO:0007669"/>
    <property type="project" value="InterPro"/>
</dbReference>
<feature type="compositionally biased region" description="Basic residues" evidence="16">
    <location>
        <begin position="1232"/>
        <end position="1242"/>
    </location>
</feature>
<dbReference type="GO" id="GO:0016787">
    <property type="term" value="F:hydrolase activity"/>
    <property type="evidence" value="ECO:0007669"/>
    <property type="project" value="UniProtKB-KW"/>
</dbReference>
<keyword evidence="11 22" id="KW-0413">Isomerase</keyword>
<dbReference type="InterPro" id="IPR010997">
    <property type="entry name" value="HRDC-like_sf"/>
</dbReference>
<dbReference type="Pfam" id="PF01131">
    <property type="entry name" value="Topoisom_bac"/>
    <property type="match status" value="1"/>
</dbReference>
<dbReference type="InterPro" id="IPR014001">
    <property type="entry name" value="Helicase_ATP-bd"/>
</dbReference>
<dbReference type="GO" id="GO:0046872">
    <property type="term" value="F:metal ion binding"/>
    <property type="evidence" value="ECO:0007669"/>
    <property type="project" value="UniProtKB-KW"/>
</dbReference>
<dbReference type="NCBIfam" id="NF005829">
    <property type="entry name" value="PRK07726.1"/>
    <property type="match status" value="1"/>
</dbReference>
<keyword evidence="23" id="KW-1185">Reference proteome</keyword>
<dbReference type="InterPro" id="IPR027417">
    <property type="entry name" value="P-loop_NTPase"/>
</dbReference>
<organism evidence="22 23">
    <name type="scientific">Edaphobacter modestus</name>
    <dbReference type="NCBI Taxonomy" id="388466"/>
    <lineage>
        <taxon>Bacteria</taxon>
        <taxon>Pseudomonadati</taxon>
        <taxon>Acidobacteriota</taxon>
        <taxon>Terriglobia</taxon>
        <taxon>Terriglobales</taxon>
        <taxon>Acidobacteriaceae</taxon>
        <taxon>Edaphobacter</taxon>
    </lineage>
</organism>
<evidence type="ECO:0000259" key="21">
    <source>
        <dbReference type="PROSITE" id="PS52039"/>
    </source>
</evidence>
<feature type="compositionally biased region" description="Polar residues" evidence="16">
    <location>
        <begin position="237"/>
        <end position="260"/>
    </location>
</feature>
<dbReference type="InterPro" id="IPR006171">
    <property type="entry name" value="TOPRIM_dom"/>
</dbReference>
<dbReference type="Gene3D" id="1.10.460.10">
    <property type="entry name" value="Topoisomerase I, domain 2"/>
    <property type="match status" value="1"/>
</dbReference>
<dbReference type="Gene3D" id="3.40.50.300">
    <property type="entry name" value="P-loop containing nucleotide triphosphate hydrolases"/>
    <property type="match status" value="2"/>
</dbReference>
<proteinExistence type="inferred from homology"/>
<dbReference type="PROSITE" id="PS52039">
    <property type="entry name" value="TOPO_IA_2"/>
    <property type="match status" value="1"/>
</dbReference>
<dbReference type="PROSITE" id="PS50880">
    <property type="entry name" value="TOPRIM"/>
    <property type="match status" value="1"/>
</dbReference>
<dbReference type="InterPro" id="IPR013824">
    <property type="entry name" value="Topo_IA_cen_sub1"/>
</dbReference>
<dbReference type="OrthoDB" id="9803554at2"/>
<dbReference type="Gene3D" id="1.10.150.80">
    <property type="entry name" value="HRDC domain"/>
    <property type="match status" value="1"/>
</dbReference>
<evidence type="ECO:0000256" key="9">
    <source>
        <dbReference type="ARBA" id="ARBA00023029"/>
    </source>
</evidence>
<dbReference type="GO" id="GO:0003917">
    <property type="term" value="F:DNA topoisomerase type I (single strand cut, ATP-independent) activity"/>
    <property type="evidence" value="ECO:0007669"/>
    <property type="project" value="InterPro"/>
</dbReference>
<dbReference type="Pfam" id="PF01751">
    <property type="entry name" value="Toprim"/>
    <property type="match status" value="1"/>
</dbReference>
<dbReference type="NCBIfam" id="TIGR00614">
    <property type="entry name" value="recQ_fam"/>
    <property type="match status" value="1"/>
</dbReference>
<comment type="similarity">
    <text evidence="2">Belongs to the helicase family. RecQ subfamily.</text>
</comment>
<dbReference type="FunFam" id="3.40.50.300:FF:001389">
    <property type="entry name" value="ATP-dependent DNA helicase RecQ"/>
    <property type="match status" value="1"/>
</dbReference>
<feature type="region of interest" description="Disordered" evidence="16">
    <location>
        <begin position="630"/>
        <end position="654"/>
    </location>
</feature>
<dbReference type="SMART" id="SM00493">
    <property type="entry name" value="TOPRIM"/>
    <property type="match status" value="1"/>
</dbReference>
<evidence type="ECO:0000256" key="4">
    <source>
        <dbReference type="ARBA" id="ARBA00022741"/>
    </source>
</evidence>
<comment type="catalytic activity">
    <reaction evidence="12">
        <text>Couples ATP hydrolysis with the unwinding of duplex DNA by translocating in the 3'-5' direction.</text>
        <dbReference type="EC" id="5.6.2.4"/>
    </reaction>
</comment>
<evidence type="ECO:0000256" key="6">
    <source>
        <dbReference type="ARBA" id="ARBA00022806"/>
    </source>
</evidence>
<feature type="compositionally biased region" description="Low complexity" evidence="16">
    <location>
        <begin position="1250"/>
        <end position="1264"/>
    </location>
</feature>
<evidence type="ECO:0000259" key="18">
    <source>
        <dbReference type="PROSITE" id="PS50967"/>
    </source>
</evidence>
<evidence type="ECO:0000313" key="22">
    <source>
        <dbReference type="EMBL" id="RZU35722.1"/>
    </source>
</evidence>